<dbReference type="InParanoid" id="A0A165DFE9"/>
<dbReference type="GeneID" id="63818858"/>
<gene>
    <name evidence="1" type="ORF">LAESUDRAFT_283292</name>
</gene>
<organism evidence="1 2">
    <name type="scientific">Laetiporus sulphureus 93-53</name>
    <dbReference type="NCBI Taxonomy" id="1314785"/>
    <lineage>
        <taxon>Eukaryota</taxon>
        <taxon>Fungi</taxon>
        <taxon>Dikarya</taxon>
        <taxon>Basidiomycota</taxon>
        <taxon>Agaricomycotina</taxon>
        <taxon>Agaricomycetes</taxon>
        <taxon>Polyporales</taxon>
        <taxon>Laetiporus</taxon>
    </lineage>
</organism>
<name>A0A165DFE9_9APHY</name>
<keyword evidence="2" id="KW-1185">Reference proteome</keyword>
<evidence type="ECO:0000313" key="1">
    <source>
        <dbReference type="EMBL" id="KZT04775.1"/>
    </source>
</evidence>
<evidence type="ECO:0000313" key="2">
    <source>
        <dbReference type="Proteomes" id="UP000076871"/>
    </source>
</evidence>
<proteinExistence type="predicted"/>
<dbReference type="Proteomes" id="UP000076871">
    <property type="component" value="Unassembled WGS sequence"/>
</dbReference>
<dbReference type="EMBL" id="KV427634">
    <property type="protein sequence ID" value="KZT04775.1"/>
    <property type="molecule type" value="Genomic_DNA"/>
</dbReference>
<sequence>MEQRLVSWTRNRQLREEERALACSRLPSLIISAMNPATQALRLMSVPSLPCPPRQSYRPMSIDHRDRHCMLLTLLVCPVQGSTFYLACRRSLAAALSRVHLPTSFVIPSHHGYISSS</sequence>
<dbReference type="AlphaFoldDB" id="A0A165DFE9"/>
<reference evidence="1 2" key="1">
    <citation type="journal article" date="2016" name="Mol. Biol. Evol.">
        <title>Comparative Genomics of Early-Diverging Mushroom-Forming Fungi Provides Insights into the Origins of Lignocellulose Decay Capabilities.</title>
        <authorList>
            <person name="Nagy L.G."/>
            <person name="Riley R."/>
            <person name="Tritt A."/>
            <person name="Adam C."/>
            <person name="Daum C."/>
            <person name="Floudas D."/>
            <person name="Sun H."/>
            <person name="Yadav J.S."/>
            <person name="Pangilinan J."/>
            <person name="Larsson K.H."/>
            <person name="Matsuura K."/>
            <person name="Barry K."/>
            <person name="Labutti K."/>
            <person name="Kuo R."/>
            <person name="Ohm R.A."/>
            <person name="Bhattacharya S.S."/>
            <person name="Shirouzu T."/>
            <person name="Yoshinaga Y."/>
            <person name="Martin F.M."/>
            <person name="Grigoriev I.V."/>
            <person name="Hibbett D.S."/>
        </authorList>
    </citation>
    <scope>NUCLEOTIDE SEQUENCE [LARGE SCALE GENOMIC DNA]</scope>
    <source>
        <strain evidence="1 2">93-53</strain>
    </source>
</reference>
<dbReference type="RefSeq" id="XP_040762515.1">
    <property type="nucleotide sequence ID" value="XM_040901827.1"/>
</dbReference>
<protein>
    <submittedName>
        <fullName evidence="1">Uncharacterized protein</fullName>
    </submittedName>
</protein>
<accession>A0A165DFE9</accession>